<evidence type="ECO:0000313" key="13">
    <source>
        <dbReference type="Proteomes" id="UP000053095"/>
    </source>
</evidence>
<keyword evidence="5" id="KW-0808">Transferase</keyword>
<dbReference type="Gene3D" id="1.20.1250.20">
    <property type="entry name" value="MFS general substrate transporter like domains"/>
    <property type="match status" value="1"/>
</dbReference>
<dbReference type="AlphaFoldDB" id="A0A6V8HGB7"/>
<gene>
    <name evidence="12" type="ORF">TCE0_022r06902</name>
</gene>
<evidence type="ECO:0000256" key="6">
    <source>
        <dbReference type="ARBA" id="ARBA00022692"/>
    </source>
</evidence>
<keyword evidence="4" id="KW-0813">Transport</keyword>
<evidence type="ECO:0000256" key="10">
    <source>
        <dbReference type="SAM" id="Phobius"/>
    </source>
</evidence>
<dbReference type="InterPro" id="IPR020846">
    <property type="entry name" value="MFS_dom"/>
</dbReference>
<name>A0A6V8HGB7_TALPI</name>
<feature type="transmembrane region" description="Helical" evidence="10">
    <location>
        <begin position="86"/>
        <end position="106"/>
    </location>
</feature>
<evidence type="ECO:0000256" key="1">
    <source>
        <dbReference type="ARBA" id="ARBA00001933"/>
    </source>
</evidence>
<dbReference type="InterPro" id="IPR011701">
    <property type="entry name" value="MFS"/>
</dbReference>
<dbReference type="Pfam" id="PF01053">
    <property type="entry name" value="Cys_Met_Meta_PP"/>
    <property type="match status" value="1"/>
</dbReference>
<feature type="transmembrane region" description="Helical" evidence="10">
    <location>
        <begin position="275"/>
        <end position="300"/>
    </location>
</feature>
<feature type="transmembrane region" description="Helical" evidence="10">
    <location>
        <begin position="367"/>
        <end position="389"/>
    </location>
</feature>
<evidence type="ECO:0000256" key="4">
    <source>
        <dbReference type="ARBA" id="ARBA00022448"/>
    </source>
</evidence>
<dbReference type="SUPFAM" id="SSF53383">
    <property type="entry name" value="PLP-dependent transferases"/>
    <property type="match status" value="1"/>
</dbReference>
<dbReference type="FunFam" id="1.20.1250.20:FF:000013">
    <property type="entry name" value="MFS general substrate transporter"/>
    <property type="match status" value="1"/>
</dbReference>
<dbReference type="InterPro" id="IPR015422">
    <property type="entry name" value="PyrdxlP-dep_Trfase_small"/>
</dbReference>
<dbReference type="FunFam" id="3.40.640.10:FF:000035">
    <property type="entry name" value="O-succinylhomoserine sulfhydrylase"/>
    <property type="match status" value="1"/>
</dbReference>
<accession>A0A6V8HGB7</accession>
<comment type="subcellular location">
    <subcellularLocation>
        <location evidence="2">Membrane</location>
        <topology evidence="2">Multi-pass membrane protein</topology>
    </subcellularLocation>
</comment>
<dbReference type="PROSITE" id="PS50850">
    <property type="entry name" value="MFS"/>
    <property type="match status" value="1"/>
</dbReference>
<dbReference type="GO" id="GO:0022857">
    <property type="term" value="F:transmembrane transporter activity"/>
    <property type="evidence" value="ECO:0007669"/>
    <property type="project" value="InterPro"/>
</dbReference>
<dbReference type="FunFam" id="1.20.1250.20:FF:000188">
    <property type="entry name" value="MFS general substrate transporter"/>
    <property type="match status" value="1"/>
</dbReference>
<evidence type="ECO:0000256" key="9">
    <source>
        <dbReference type="ARBA" id="ARBA00023136"/>
    </source>
</evidence>
<feature type="transmembrane region" description="Helical" evidence="10">
    <location>
        <begin position="342"/>
        <end position="361"/>
    </location>
</feature>
<feature type="domain" description="Major facilitator superfamily (MFS) profile" evidence="11">
    <location>
        <begin position="47"/>
        <end position="486"/>
    </location>
</feature>
<feature type="transmembrane region" description="Helical" evidence="10">
    <location>
        <begin position="43"/>
        <end position="60"/>
    </location>
</feature>
<dbReference type="PANTHER" id="PTHR43791:SF50">
    <property type="entry name" value="TRANSPORTER, PUTATIVE (AFU_ORTHOLOGUE AFUA_2G00840)-RELATED"/>
    <property type="match status" value="1"/>
</dbReference>
<comment type="cofactor">
    <cofactor evidence="1">
        <name>pyridoxal 5'-phosphate</name>
        <dbReference type="ChEBI" id="CHEBI:597326"/>
    </cofactor>
</comment>
<proteinExistence type="inferred from homology"/>
<evidence type="ECO:0000256" key="5">
    <source>
        <dbReference type="ARBA" id="ARBA00022679"/>
    </source>
</evidence>
<dbReference type="Pfam" id="PF07690">
    <property type="entry name" value="MFS_1"/>
    <property type="match status" value="1"/>
</dbReference>
<dbReference type="GO" id="GO:0016740">
    <property type="term" value="F:transferase activity"/>
    <property type="evidence" value="ECO:0007669"/>
    <property type="project" value="UniProtKB-KW"/>
</dbReference>
<keyword evidence="8 10" id="KW-1133">Transmembrane helix</keyword>
<dbReference type="SUPFAM" id="SSF103473">
    <property type="entry name" value="MFS general substrate transporter"/>
    <property type="match status" value="1"/>
</dbReference>
<dbReference type="InterPro" id="IPR036259">
    <property type="entry name" value="MFS_trans_sf"/>
</dbReference>
<keyword evidence="9 10" id="KW-0472">Membrane</keyword>
<comment type="caution">
    <text evidence="12">The sequence shown here is derived from an EMBL/GenBank/DDBJ whole genome shotgun (WGS) entry which is preliminary data.</text>
</comment>
<feature type="transmembrane region" description="Helical" evidence="10">
    <location>
        <begin position="144"/>
        <end position="163"/>
    </location>
</feature>
<feature type="transmembrane region" description="Helical" evidence="10">
    <location>
        <begin position="203"/>
        <end position="227"/>
    </location>
</feature>
<dbReference type="PANTHER" id="PTHR43791">
    <property type="entry name" value="PERMEASE-RELATED"/>
    <property type="match status" value="1"/>
</dbReference>
<keyword evidence="7" id="KW-0663">Pyridoxal phosphate</keyword>
<dbReference type="InterPro" id="IPR015424">
    <property type="entry name" value="PyrdxlP-dep_Trfase"/>
</dbReference>
<feature type="transmembrane region" description="Helical" evidence="10">
    <location>
        <begin position="175"/>
        <end position="197"/>
    </location>
</feature>
<evidence type="ECO:0000256" key="7">
    <source>
        <dbReference type="ARBA" id="ARBA00022898"/>
    </source>
</evidence>
<dbReference type="GO" id="GO:0016020">
    <property type="term" value="C:membrane"/>
    <property type="evidence" value="ECO:0007669"/>
    <property type="project" value="UniProtKB-SubCell"/>
</dbReference>
<keyword evidence="6 10" id="KW-0812">Transmembrane</keyword>
<evidence type="ECO:0000256" key="3">
    <source>
        <dbReference type="ARBA" id="ARBA00009077"/>
    </source>
</evidence>
<evidence type="ECO:0000256" key="2">
    <source>
        <dbReference type="ARBA" id="ARBA00004141"/>
    </source>
</evidence>
<dbReference type="InterPro" id="IPR015421">
    <property type="entry name" value="PyrdxlP-dep_Trfase_major"/>
</dbReference>
<feature type="transmembrane region" description="Helical" evidence="10">
    <location>
        <begin position="401"/>
        <end position="423"/>
    </location>
</feature>
<feature type="transmembrane region" description="Helical" evidence="10">
    <location>
        <begin position="113"/>
        <end position="132"/>
    </location>
</feature>
<dbReference type="InterPro" id="IPR000277">
    <property type="entry name" value="Cys/Met-Metab_PyrdxlP-dep_enz"/>
</dbReference>
<dbReference type="Gene3D" id="3.40.640.10">
    <property type="entry name" value="Type I PLP-dependent aspartate aminotransferase-like (Major domain)"/>
    <property type="match status" value="1"/>
</dbReference>
<keyword evidence="13" id="KW-1185">Reference proteome</keyword>
<evidence type="ECO:0000256" key="8">
    <source>
        <dbReference type="ARBA" id="ARBA00022989"/>
    </source>
</evidence>
<comment type="similarity">
    <text evidence="3">Belongs to the trans-sulfuration enzymes family.</text>
</comment>
<reference evidence="13" key="1">
    <citation type="journal article" date="2015" name="Genome Announc.">
        <title>Draft genome sequence of Talaromyces cellulolyticus strain Y-94, a source of lignocellulosic biomass-degrading enzymes.</title>
        <authorList>
            <person name="Fujii T."/>
            <person name="Koike H."/>
            <person name="Sawayama S."/>
            <person name="Yano S."/>
            <person name="Inoue H."/>
        </authorList>
    </citation>
    <scope>NUCLEOTIDE SEQUENCE [LARGE SCALE GENOMIC DNA]</scope>
    <source>
        <strain evidence="13">Y-94</strain>
    </source>
</reference>
<dbReference type="GO" id="GO:0030170">
    <property type="term" value="F:pyridoxal phosphate binding"/>
    <property type="evidence" value="ECO:0007669"/>
    <property type="project" value="InterPro"/>
</dbReference>
<dbReference type="GO" id="GO:0019346">
    <property type="term" value="P:transsulfuration"/>
    <property type="evidence" value="ECO:0007669"/>
    <property type="project" value="InterPro"/>
</dbReference>
<protein>
    <submittedName>
        <fullName evidence="12">Homocysteine synthase</fullName>
    </submittedName>
</protein>
<evidence type="ECO:0000259" key="11">
    <source>
        <dbReference type="PROSITE" id="PS50850"/>
    </source>
</evidence>
<organism evidence="12 13">
    <name type="scientific">Talaromyces pinophilus</name>
    <name type="common">Penicillium pinophilum</name>
    <dbReference type="NCBI Taxonomy" id="128442"/>
    <lineage>
        <taxon>Eukaryota</taxon>
        <taxon>Fungi</taxon>
        <taxon>Dikarya</taxon>
        <taxon>Ascomycota</taxon>
        <taxon>Pezizomycotina</taxon>
        <taxon>Eurotiomycetes</taxon>
        <taxon>Eurotiomycetidae</taxon>
        <taxon>Eurotiales</taxon>
        <taxon>Trichocomaceae</taxon>
        <taxon>Talaromyces</taxon>
        <taxon>Talaromyces sect. Talaromyces</taxon>
    </lineage>
</organism>
<dbReference type="EMBL" id="DF933818">
    <property type="protein sequence ID" value="GAM37193.1"/>
    <property type="molecule type" value="Genomic_DNA"/>
</dbReference>
<evidence type="ECO:0000313" key="12">
    <source>
        <dbReference type="EMBL" id="GAM37193.1"/>
    </source>
</evidence>
<dbReference type="Proteomes" id="UP000053095">
    <property type="component" value="Unassembled WGS sequence"/>
</dbReference>
<dbReference type="Gene3D" id="3.90.1150.10">
    <property type="entry name" value="Aspartate Aminotransferase, domain 1"/>
    <property type="match status" value="1"/>
</dbReference>
<feature type="transmembrane region" description="Helical" evidence="10">
    <location>
        <begin position="312"/>
        <end position="330"/>
    </location>
</feature>
<sequence>MSKVDMEKKMDENIKAEVEDLPPTGNLIELQDPALLRSFKRRCDFVLLPVLSFVYVLNSLDRSNLANAKTDNLTKDLNMVGNQYNLILTFYYVPFVLFGPVGSVVCRKISAKYGIAGMMMGFGIASTCTAAVKSFSGLFACRFFVGVFEAGFLASVVVYLSGFYTRREIASRIGIFYAANVIAAAFGGLLAFGIFHLKDTKLYSWAYLFLLEGSLTILAAIMAAIVLPKDLQRAYFLTQAQRDLGMARQLADSVDEANVPFKWSDAVREFKYWHIYLRIAIIFSFGVLIGTNSNFLPIIVQGMGYSTVKTNLYTVAPSITAAVLLIAICFSSDYFSERGFHMVGILSISVIGYILLMTVNIETQRGVAYFAVFLTTIGAFPMSVIFSAWTVSNITNMSSRALAMGVLIAMGNAAGLVSSNVFFADQAPRYITALIINCAMADQERPLRFESLALHAGENVHDVQSGTGALTTPLYASTSFTFNNSQHGADIFAGKAQDFAYSRLGNPTSAVFEQRIAALEGGAAALPASSGEAARWMAIAALAMAGENIIAASTLSEETYNLFKYRLSTHEITVKFVDINETDSVRNAIDDKTRAVYIESISSIGLEVADISAVASVAHEAGVPLVVDNTSGVAGYLIRPIDHGADIVINSTSEWVTGTGTTDSGIIVDSGKFPWKAHSARFPHLTQPSPGYHGMNFVEQFGNIAYILYVRMAILRDAGPCLNPFATSFALAGLGSLSPRVDRHNSNALALAAWLQTDEKVAKVVFPGLTAHRTFSRTQKYLRQDAGYGSVLHFGLKEGGSKRVAALIANLKLIKPSTGLGTPQTVIYVADERSASREEMKDVDDAIIRVSVGLEHIDDIVEDLKEALKVV</sequence>